<dbReference type="Pfam" id="PF01738">
    <property type="entry name" value="DLH"/>
    <property type="match status" value="1"/>
</dbReference>
<name>A0A0C3S7Y8_PHLG1</name>
<dbReference type="SUPFAM" id="SSF53474">
    <property type="entry name" value="alpha/beta-Hydrolases"/>
    <property type="match status" value="1"/>
</dbReference>
<proteinExistence type="predicted"/>
<evidence type="ECO:0000313" key="3">
    <source>
        <dbReference type="Proteomes" id="UP000053257"/>
    </source>
</evidence>
<dbReference type="PANTHER" id="PTHR17630:SF44">
    <property type="entry name" value="PROTEIN AIM2"/>
    <property type="match status" value="1"/>
</dbReference>
<dbReference type="EMBL" id="KN840557">
    <property type="protein sequence ID" value="KIP04970.1"/>
    <property type="molecule type" value="Genomic_DNA"/>
</dbReference>
<dbReference type="Proteomes" id="UP000053257">
    <property type="component" value="Unassembled WGS sequence"/>
</dbReference>
<evidence type="ECO:0000313" key="2">
    <source>
        <dbReference type="EMBL" id="KIP04970.1"/>
    </source>
</evidence>
<dbReference type="Gene3D" id="3.40.50.1820">
    <property type="entry name" value="alpha/beta hydrolase"/>
    <property type="match status" value="1"/>
</dbReference>
<evidence type="ECO:0000259" key="1">
    <source>
        <dbReference type="Pfam" id="PF01738"/>
    </source>
</evidence>
<reference evidence="2 3" key="1">
    <citation type="journal article" date="2014" name="PLoS Genet.">
        <title>Analysis of the Phlebiopsis gigantea genome, transcriptome and secretome provides insight into its pioneer colonization strategies of wood.</title>
        <authorList>
            <person name="Hori C."/>
            <person name="Ishida T."/>
            <person name="Igarashi K."/>
            <person name="Samejima M."/>
            <person name="Suzuki H."/>
            <person name="Master E."/>
            <person name="Ferreira P."/>
            <person name="Ruiz-Duenas F.J."/>
            <person name="Held B."/>
            <person name="Canessa P."/>
            <person name="Larrondo L.F."/>
            <person name="Schmoll M."/>
            <person name="Druzhinina I.S."/>
            <person name="Kubicek C.P."/>
            <person name="Gaskell J.A."/>
            <person name="Kersten P."/>
            <person name="St John F."/>
            <person name="Glasner J."/>
            <person name="Sabat G."/>
            <person name="Splinter BonDurant S."/>
            <person name="Syed K."/>
            <person name="Yadav J."/>
            <person name="Mgbeahuruike A.C."/>
            <person name="Kovalchuk A."/>
            <person name="Asiegbu F.O."/>
            <person name="Lackner G."/>
            <person name="Hoffmeister D."/>
            <person name="Rencoret J."/>
            <person name="Gutierrez A."/>
            <person name="Sun H."/>
            <person name="Lindquist E."/>
            <person name="Barry K."/>
            <person name="Riley R."/>
            <person name="Grigoriev I.V."/>
            <person name="Henrissat B."/>
            <person name="Kues U."/>
            <person name="Berka R.M."/>
            <person name="Martinez A.T."/>
            <person name="Covert S.F."/>
            <person name="Blanchette R.A."/>
            <person name="Cullen D."/>
        </authorList>
    </citation>
    <scope>NUCLEOTIDE SEQUENCE [LARGE SCALE GENOMIC DNA]</scope>
    <source>
        <strain evidence="2 3">11061_1 CR5-6</strain>
    </source>
</reference>
<protein>
    <recommendedName>
        <fullName evidence="1">Dienelactone hydrolase domain-containing protein</fullName>
    </recommendedName>
</protein>
<keyword evidence="3" id="KW-1185">Reference proteome</keyword>
<accession>A0A0C3S7Y8</accession>
<dbReference type="PANTHER" id="PTHR17630">
    <property type="entry name" value="DIENELACTONE HYDROLASE"/>
    <property type="match status" value="1"/>
</dbReference>
<dbReference type="AlphaFoldDB" id="A0A0C3S7Y8"/>
<feature type="domain" description="Dienelactone hydrolase" evidence="1">
    <location>
        <begin position="33"/>
        <end position="240"/>
    </location>
</feature>
<organism evidence="2 3">
    <name type="scientific">Phlebiopsis gigantea (strain 11061_1 CR5-6)</name>
    <name type="common">White-rot fungus</name>
    <name type="synonym">Peniophora gigantea</name>
    <dbReference type="NCBI Taxonomy" id="745531"/>
    <lineage>
        <taxon>Eukaryota</taxon>
        <taxon>Fungi</taxon>
        <taxon>Dikarya</taxon>
        <taxon>Basidiomycota</taxon>
        <taxon>Agaricomycotina</taxon>
        <taxon>Agaricomycetes</taxon>
        <taxon>Polyporales</taxon>
        <taxon>Phanerochaetaceae</taxon>
        <taxon>Phlebiopsis</taxon>
    </lineage>
</organism>
<dbReference type="STRING" id="745531.A0A0C3S7Y8"/>
<dbReference type="OrthoDB" id="17560at2759"/>
<dbReference type="GO" id="GO:0016787">
    <property type="term" value="F:hydrolase activity"/>
    <property type="evidence" value="ECO:0007669"/>
    <property type="project" value="InterPro"/>
</dbReference>
<dbReference type="InterPro" id="IPR029058">
    <property type="entry name" value="AB_hydrolase_fold"/>
</dbReference>
<dbReference type="InterPro" id="IPR002925">
    <property type="entry name" value="Dienelactn_hydro"/>
</dbReference>
<gene>
    <name evidence="2" type="ORF">PHLGIDRAFT_25327</name>
</gene>
<sequence length="241" mass="26702">MSTTPDFCENCYKAVLHEGEPQGTYETIGGIHCYVATPQGDYPKDKVVLYLTDVLGIALVNNRTVMPDILHNDPITEANLKDPNWSFQEWIPKHGPETWESTVDNVVAALKDQGVTRIGTTGYCFGAPPAFYLAYKNEAHVTVVAHPSRIAEPEHFERYKATSKAPLLINSCEIDPMFPLEAQAMADEIMGGGKFVPGYERTYWEGCTHGFATKGDLSNPKVTVGKEGAFKASVQFFKRHL</sequence>
<dbReference type="HOGENOM" id="CLU_054590_2_2_1"/>